<feature type="transmembrane region" description="Helical" evidence="12">
    <location>
        <begin position="24"/>
        <end position="45"/>
    </location>
</feature>
<sequence length="610" mass="69459">MVKEGGGEEAILPLFETKEARFRGAYKVFASTVFVGICLIWVYRLTHIPSAGQHGRWAWIGMFMAELWFGLYWIITQSSRFSVIYNYPFKERLSYRYQDKLPGVDIFVCTADPKMEPPTMVINTILSVMSYNYPPEKLSVYLSDDGGSELTFYALLEASSFSRHWIPFCKKFNVKPMSPSAYFAQQIDLQDITYAQEWLAIKIMIDGGDKNAVDICGGQLPTLVYMAREKRPQWPHNFKAGAMNALIRVSSEISNAPFILNLDCDMYANDVDTIQEALCFFMDEKRGHDISFVQFPQNFDNITKNDIYACSLTVINNVEHAGLDGYDHATLFCGSACFHRRESLCGKVYSKDYRGEWNIEAKKNTYKTVNELEEASKILASCSYEKDTQWGEKMGLIYGCSSEDIVTGLAIQCRGWKSFYYNPNRKAFLGVAPITLDGVLVQQKRNACSIVEALSCGDTLKAWWNWQRMWVFRRTTASFFGFIDTVVRQLGLSKTTFVLTAKVVTEDASMRYEQEIMEFGSSTIMFTVLATLAMLNLFSFIGGIKKIVLELEFKALDQLILQVILNLLLFLINIPVYQALFIRSDKGRIPFSVLFKSIVLASLACLMPIY</sequence>
<name>A0A2N9HIR4_FAGSY</name>
<evidence type="ECO:0000256" key="2">
    <source>
        <dbReference type="ARBA" id="ARBA00022676"/>
    </source>
</evidence>
<dbReference type="FunFam" id="3.90.550.10:FF:000138">
    <property type="entry name" value="Cellulose synthase isolog"/>
    <property type="match status" value="1"/>
</dbReference>
<dbReference type="PANTHER" id="PTHR13301">
    <property type="entry name" value="X-BOX TRANSCRIPTION FACTOR-RELATED"/>
    <property type="match status" value="1"/>
</dbReference>
<evidence type="ECO:0000256" key="6">
    <source>
        <dbReference type="ARBA" id="ARBA00023034"/>
    </source>
</evidence>
<dbReference type="GO" id="GO:0071555">
    <property type="term" value="P:cell wall organization"/>
    <property type="evidence" value="ECO:0007669"/>
    <property type="project" value="UniProtKB-KW"/>
</dbReference>
<keyword evidence="8" id="KW-0961">Cell wall biogenesis/degradation</keyword>
<feature type="transmembrane region" description="Helical" evidence="12">
    <location>
        <begin position="559"/>
        <end position="577"/>
    </location>
</feature>
<evidence type="ECO:0000256" key="5">
    <source>
        <dbReference type="ARBA" id="ARBA00022989"/>
    </source>
</evidence>
<dbReference type="Pfam" id="PF03552">
    <property type="entry name" value="Cellulose_synt"/>
    <property type="match status" value="3"/>
</dbReference>
<feature type="binding site" evidence="10">
    <location>
        <position position="116"/>
    </location>
    <ligand>
        <name>UDP-alpha-D-glucose</name>
        <dbReference type="ChEBI" id="CHEBI:58885"/>
    </ligand>
</feature>
<feature type="transmembrane region" description="Helical" evidence="12">
    <location>
        <begin position="519"/>
        <end position="539"/>
    </location>
</feature>
<evidence type="ECO:0000256" key="9">
    <source>
        <dbReference type="ARBA" id="ARBA00037405"/>
    </source>
</evidence>
<keyword evidence="4 12" id="KW-0812">Transmembrane</keyword>
<evidence type="ECO:0008006" key="14">
    <source>
        <dbReference type="Google" id="ProtNLM"/>
    </source>
</evidence>
<evidence type="ECO:0000256" key="7">
    <source>
        <dbReference type="ARBA" id="ARBA00023136"/>
    </source>
</evidence>
<organism evidence="13">
    <name type="scientific">Fagus sylvatica</name>
    <name type="common">Beechnut</name>
    <dbReference type="NCBI Taxonomy" id="28930"/>
    <lineage>
        <taxon>Eukaryota</taxon>
        <taxon>Viridiplantae</taxon>
        <taxon>Streptophyta</taxon>
        <taxon>Embryophyta</taxon>
        <taxon>Tracheophyta</taxon>
        <taxon>Spermatophyta</taxon>
        <taxon>Magnoliopsida</taxon>
        <taxon>eudicotyledons</taxon>
        <taxon>Gunneridae</taxon>
        <taxon>Pentapetalae</taxon>
        <taxon>rosids</taxon>
        <taxon>fabids</taxon>
        <taxon>Fagales</taxon>
        <taxon>Fagaceae</taxon>
        <taxon>Fagus</taxon>
    </lineage>
</organism>
<dbReference type="GO" id="GO:0000139">
    <property type="term" value="C:Golgi membrane"/>
    <property type="evidence" value="ECO:0007669"/>
    <property type="project" value="UniProtKB-SubCell"/>
</dbReference>
<dbReference type="InterPro" id="IPR029044">
    <property type="entry name" value="Nucleotide-diphossugar_trans"/>
</dbReference>
<proteinExistence type="predicted"/>
<dbReference type="AlphaFoldDB" id="A0A2N9HIR4"/>
<feature type="transmembrane region" description="Helical" evidence="12">
    <location>
        <begin position="57"/>
        <end position="75"/>
    </location>
</feature>
<keyword evidence="5 12" id="KW-1133">Transmembrane helix</keyword>
<evidence type="ECO:0000256" key="8">
    <source>
        <dbReference type="ARBA" id="ARBA00023316"/>
    </source>
</evidence>
<feature type="binding site" evidence="11">
    <location>
        <position position="263"/>
    </location>
    <ligand>
        <name>Mn(2+)</name>
        <dbReference type="ChEBI" id="CHEBI:29035"/>
    </ligand>
</feature>
<dbReference type="InterPro" id="IPR005150">
    <property type="entry name" value="Cellulose_synth"/>
</dbReference>
<keyword evidence="7 12" id="KW-0472">Membrane</keyword>
<keyword evidence="6" id="KW-0333">Golgi apparatus</keyword>
<dbReference type="GO" id="GO:0016760">
    <property type="term" value="F:cellulose synthase (UDP-forming) activity"/>
    <property type="evidence" value="ECO:0007669"/>
    <property type="project" value="InterPro"/>
</dbReference>
<feature type="binding site" evidence="10">
    <location>
        <position position="145"/>
    </location>
    <ligand>
        <name>UDP-alpha-D-glucose</name>
        <dbReference type="ChEBI" id="CHEBI:58885"/>
    </ligand>
</feature>
<accession>A0A2N9HIR4</accession>
<evidence type="ECO:0000256" key="3">
    <source>
        <dbReference type="ARBA" id="ARBA00022679"/>
    </source>
</evidence>
<evidence type="ECO:0000256" key="12">
    <source>
        <dbReference type="SAM" id="Phobius"/>
    </source>
</evidence>
<evidence type="ECO:0000256" key="4">
    <source>
        <dbReference type="ARBA" id="ARBA00022692"/>
    </source>
</evidence>
<evidence type="ECO:0000256" key="11">
    <source>
        <dbReference type="PIRSR" id="PIRSR605150-3"/>
    </source>
</evidence>
<keyword evidence="2" id="KW-0328">Glycosyltransferase</keyword>
<gene>
    <name evidence="13" type="ORF">FSB_LOCUS39505</name>
</gene>
<feature type="binding site" evidence="11">
    <location>
        <position position="239"/>
    </location>
    <ligand>
        <name>Mn(2+)</name>
        <dbReference type="ChEBI" id="CHEBI:29035"/>
    </ligand>
</feature>
<protein>
    <recommendedName>
        <fullName evidence="14">Glycosyltransferase 2-like domain-containing protein</fullName>
    </recommendedName>
</protein>
<dbReference type="SUPFAM" id="SSF53448">
    <property type="entry name" value="Nucleotide-diphospho-sugar transferases"/>
    <property type="match status" value="1"/>
</dbReference>
<dbReference type="EMBL" id="OIVN01003491">
    <property type="protein sequence ID" value="SPD11623.1"/>
    <property type="molecule type" value="Genomic_DNA"/>
</dbReference>
<dbReference type="Gene3D" id="3.90.550.10">
    <property type="entry name" value="Spore Coat Polysaccharide Biosynthesis Protein SpsA, Chain A"/>
    <property type="match status" value="2"/>
</dbReference>
<evidence type="ECO:0000313" key="13">
    <source>
        <dbReference type="EMBL" id="SPD11623.1"/>
    </source>
</evidence>
<keyword evidence="3" id="KW-0808">Transferase</keyword>
<evidence type="ECO:0000256" key="10">
    <source>
        <dbReference type="PIRSR" id="PIRSR605150-2"/>
    </source>
</evidence>
<comment type="subcellular location">
    <subcellularLocation>
        <location evidence="1">Golgi apparatus membrane</location>
        <topology evidence="1">Multi-pass membrane protein</topology>
    </subcellularLocation>
</comment>
<dbReference type="GO" id="GO:0030244">
    <property type="term" value="P:cellulose biosynthetic process"/>
    <property type="evidence" value="ECO:0007669"/>
    <property type="project" value="InterPro"/>
</dbReference>
<reference evidence="13" key="1">
    <citation type="submission" date="2018-02" db="EMBL/GenBank/DDBJ databases">
        <authorList>
            <person name="Cohen D.B."/>
            <person name="Kent A.D."/>
        </authorList>
    </citation>
    <scope>NUCLEOTIDE SEQUENCE</scope>
</reference>
<evidence type="ECO:0000256" key="1">
    <source>
        <dbReference type="ARBA" id="ARBA00004653"/>
    </source>
</evidence>
<comment type="function">
    <text evidence="9">Thought to be a Golgi-localized beta-glycan synthase that polymerize the backbones of noncellulosic polysaccharides (hemicelluloses) of plant cell wall.</text>
</comment>